<feature type="transmembrane region" description="Helical" evidence="1">
    <location>
        <begin position="6"/>
        <end position="22"/>
    </location>
</feature>
<keyword evidence="1" id="KW-0812">Transmembrane</keyword>
<evidence type="ECO:0000256" key="1">
    <source>
        <dbReference type="SAM" id="Phobius"/>
    </source>
</evidence>
<dbReference type="EMBL" id="KP795581">
    <property type="protein sequence ID" value="AKN38398.1"/>
    <property type="molecule type" value="Genomic_DNA"/>
</dbReference>
<dbReference type="EMBL" id="KP795592">
    <property type="protein sequence ID" value="AKN38546.1"/>
    <property type="molecule type" value="Genomic_DNA"/>
</dbReference>
<keyword evidence="1" id="KW-0472">Membrane</keyword>
<evidence type="ECO:0000313" key="2">
    <source>
        <dbReference type="EMBL" id="AKN38398.1"/>
    </source>
</evidence>
<organism evidence="2">
    <name type="scientific">Vibrio tasmaniensis</name>
    <dbReference type="NCBI Taxonomy" id="212663"/>
    <lineage>
        <taxon>Bacteria</taxon>
        <taxon>Pseudomonadati</taxon>
        <taxon>Pseudomonadota</taxon>
        <taxon>Gammaproteobacteria</taxon>
        <taxon>Vibrionales</taxon>
        <taxon>Vibrionaceae</taxon>
        <taxon>Vibrio</taxon>
    </lineage>
</organism>
<accession>A0A0H3ZPW5</accession>
<reference evidence="2" key="1">
    <citation type="journal article" date="2015" name="MBio">
        <title>Eco-Evolutionary Dynamics of Episomes among Ecologically Cohesive Bacterial Populations.</title>
        <authorList>
            <person name="Xue H."/>
            <person name="Cordero O.X."/>
            <person name="Camas F.M."/>
            <person name="Trimble W."/>
            <person name="Meyer F."/>
            <person name="Guglielmini J."/>
            <person name="Rocha E.P."/>
            <person name="Polz M.F."/>
        </authorList>
    </citation>
    <scope>NUCLEOTIDE SEQUENCE</scope>
    <source>
        <strain evidence="2">FF_376</strain>
    </source>
</reference>
<protein>
    <submittedName>
        <fullName evidence="2">Uncharacterized protein</fullName>
    </submittedName>
</protein>
<name>A0A0H3ZPW5_9VIBR</name>
<proteinExistence type="predicted"/>
<dbReference type="AlphaFoldDB" id="A0A0H3ZPW5"/>
<keyword evidence="1" id="KW-1133">Transmembrane helix</keyword>
<sequence length="70" mass="7857">MFNDFLLSTFSSAIIVPLYVFIKDSKFSTFSQTRASKNKGIYFSTFLGLSECGRSTTTTQKILRPTKNSS</sequence>